<keyword evidence="1" id="KW-0472">Membrane</keyword>
<feature type="transmembrane region" description="Helical" evidence="1">
    <location>
        <begin position="457"/>
        <end position="477"/>
    </location>
</feature>
<feature type="transmembrane region" description="Helical" evidence="1">
    <location>
        <begin position="249"/>
        <end position="276"/>
    </location>
</feature>
<accession>A0A0E3S689</accession>
<dbReference type="HOGENOM" id="CLU_026486_0_0_2"/>
<protein>
    <recommendedName>
        <fullName evidence="4">Glycosyltransferase RgtA/B/C/D-like domain-containing protein</fullName>
    </recommendedName>
</protein>
<dbReference type="KEGG" id="mhor:MSHOH_0231"/>
<feature type="transmembrane region" description="Helical" evidence="1">
    <location>
        <begin position="78"/>
        <end position="97"/>
    </location>
</feature>
<feature type="transmembrane region" description="Helical" evidence="1">
    <location>
        <begin position="428"/>
        <end position="445"/>
    </location>
</feature>
<feature type="transmembrane region" description="Helical" evidence="1">
    <location>
        <begin position="103"/>
        <end position="122"/>
    </location>
</feature>
<dbReference type="PATRIC" id="fig|1434110.4.peg.263"/>
<dbReference type="Proteomes" id="UP000033101">
    <property type="component" value="Chromosome"/>
</dbReference>
<feature type="transmembrane region" description="Helical" evidence="1">
    <location>
        <begin position="396"/>
        <end position="416"/>
    </location>
</feature>
<organism evidence="2 3">
    <name type="scientific">Methanosarcina horonobensis HB-1 = JCM 15518</name>
    <dbReference type="NCBI Taxonomy" id="1434110"/>
    <lineage>
        <taxon>Archaea</taxon>
        <taxon>Methanobacteriati</taxon>
        <taxon>Methanobacteriota</taxon>
        <taxon>Stenosarchaea group</taxon>
        <taxon>Methanomicrobia</taxon>
        <taxon>Methanosarcinales</taxon>
        <taxon>Methanosarcinaceae</taxon>
        <taxon>Methanosarcina</taxon>
    </lineage>
</organism>
<sequence length="646" mass="72490">MEIGKKYKEKFTGNLDTILSFTGFSLGLFIVSLYYLINLNQQDIGIAVLSACLIYSVFRKKFKNEAPISSGKDRLRNILNLSFYLVFLISIFIYSMNLYYRPISYFILICVLAGIIASEILYVREGDRVAPILLQIFLLSILIRAGIYYNFPSLMGYDAYFHAGMSKLITDTGAVPPIEVSSKYFYYPLAHIFVSMTQLMGGLDVKDSFFYSIGFANIFSTAGIYLIGKKLEGPQMGLLAALLINLNNHNIVTGIANITPGSLVLCYFIIILYAIFSEKPGLVQTGLLLLTTILIVLTHQLTTFVVFLAIVSILAGKYLHNLLYGSLPVEAASFNYILFFVISLQTYWMFTYVTQDTSFFEMIFRPLVEVLQAGSGYSSDELITGTATNQDPMETLILHISYLALPFFAIGGVLTWFSRRDAEKIDKFSIAIVVAILYSLAYGIPLLGMRNFLTSRWFPLIGVFLVLVAASYILKLVSLFNSKKAKIPAVFIILLLFSFVMVTTPGINKDNPLVGKDTTVRNQFKNIEIQAMKTLTGAYSGSILMDSPYDSCIFYRDPGYDANNATYFDTNQIETGEISGDRMILLRRSSLKEPTSINDPNRYGVNIIKPLPVEFFNSFEAPEYALVYDNAEVLAYLKESKEVKNE</sequence>
<feature type="transmembrane region" description="Helical" evidence="1">
    <location>
        <begin position="12"/>
        <end position="36"/>
    </location>
</feature>
<dbReference type="GeneID" id="24829350"/>
<keyword evidence="1" id="KW-1133">Transmembrane helix</keyword>
<dbReference type="EMBL" id="CP009516">
    <property type="protein sequence ID" value="AKB76714.1"/>
    <property type="molecule type" value="Genomic_DNA"/>
</dbReference>
<feature type="transmembrane region" description="Helical" evidence="1">
    <location>
        <begin position="209"/>
        <end position="228"/>
    </location>
</feature>
<dbReference type="OrthoDB" id="110868at2157"/>
<evidence type="ECO:0000313" key="3">
    <source>
        <dbReference type="Proteomes" id="UP000033101"/>
    </source>
</evidence>
<name>A0A0E3S689_9EURY</name>
<feature type="transmembrane region" description="Helical" evidence="1">
    <location>
        <begin position="288"/>
        <end position="315"/>
    </location>
</feature>
<dbReference type="AlphaFoldDB" id="A0A0E3S689"/>
<keyword evidence="1" id="KW-0812">Transmembrane</keyword>
<evidence type="ECO:0008006" key="4">
    <source>
        <dbReference type="Google" id="ProtNLM"/>
    </source>
</evidence>
<evidence type="ECO:0000313" key="2">
    <source>
        <dbReference type="EMBL" id="AKB76714.1"/>
    </source>
</evidence>
<evidence type="ECO:0000256" key="1">
    <source>
        <dbReference type="SAM" id="Phobius"/>
    </source>
</evidence>
<feature type="transmembrane region" description="Helical" evidence="1">
    <location>
        <begin position="42"/>
        <end position="58"/>
    </location>
</feature>
<feature type="transmembrane region" description="Helical" evidence="1">
    <location>
        <begin position="129"/>
        <end position="151"/>
    </location>
</feature>
<dbReference type="RefSeq" id="WP_048136780.1">
    <property type="nucleotide sequence ID" value="NZ_CP009516.1"/>
</dbReference>
<reference evidence="2 3" key="1">
    <citation type="submission" date="2014-07" db="EMBL/GenBank/DDBJ databases">
        <title>Methanogenic archaea and the global carbon cycle.</title>
        <authorList>
            <person name="Henriksen J.R."/>
            <person name="Luke J."/>
            <person name="Reinhart S."/>
            <person name="Benedict M.N."/>
            <person name="Youngblut N.D."/>
            <person name="Metcalf M.E."/>
            <person name="Whitaker R.J."/>
            <person name="Metcalf W.W."/>
        </authorList>
    </citation>
    <scope>NUCLEOTIDE SEQUENCE [LARGE SCALE GENOMIC DNA]</scope>
    <source>
        <strain evidence="2 3">HB-1</strain>
    </source>
</reference>
<feature type="transmembrane region" description="Helical" evidence="1">
    <location>
        <begin position="489"/>
        <end position="507"/>
    </location>
</feature>
<feature type="transmembrane region" description="Helical" evidence="1">
    <location>
        <begin position="327"/>
        <end position="350"/>
    </location>
</feature>
<proteinExistence type="predicted"/>
<keyword evidence="3" id="KW-1185">Reference proteome</keyword>
<gene>
    <name evidence="2" type="ORF">MSHOH_0231</name>
</gene>
<dbReference type="STRING" id="1434110.MSHOH_0231"/>